<name>M2TAQ0_COCSN</name>
<evidence type="ECO:0000256" key="1">
    <source>
        <dbReference type="SAM" id="MobiDB-lite"/>
    </source>
</evidence>
<dbReference type="Proteomes" id="UP000016934">
    <property type="component" value="Unassembled WGS sequence"/>
</dbReference>
<proteinExistence type="predicted"/>
<feature type="region of interest" description="Disordered" evidence="1">
    <location>
        <begin position="304"/>
        <end position="323"/>
    </location>
</feature>
<protein>
    <submittedName>
        <fullName evidence="2">Uncharacterized protein</fullName>
    </submittedName>
</protein>
<reference evidence="3" key="2">
    <citation type="journal article" date="2013" name="PLoS Genet.">
        <title>Comparative genome structure, secondary metabolite, and effector coding capacity across Cochliobolus pathogens.</title>
        <authorList>
            <person name="Condon B.J."/>
            <person name="Leng Y."/>
            <person name="Wu D."/>
            <person name="Bushley K.E."/>
            <person name="Ohm R.A."/>
            <person name="Otillar R."/>
            <person name="Martin J."/>
            <person name="Schackwitz W."/>
            <person name="Grimwood J."/>
            <person name="MohdZainudin N."/>
            <person name="Xue C."/>
            <person name="Wang R."/>
            <person name="Manning V.A."/>
            <person name="Dhillon B."/>
            <person name="Tu Z.J."/>
            <person name="Steffenson B.J."/>
            <person name="Salamov A."/>
            <person name="Sun H."/>
            <person name="Lowry S."/>
            <person name="LaButti K."/>
            <person name="Han J."/>
            <person name="Copeland A."/>
            <person name="Lindquist E."/>
            <person name="Barry K."/>
            <person name="Schmutz J."/>
            <person name="Baker S.E."/>
            <person name="Ciuffetti L.M."/>
            <person name="Grigoriev I.V."/>
            <person name="Zhong S."/>
            <person name="Turgeon B.G."/>
        </authorList>
    </citation>
    <scope>NUCLEOTIDE SEQUENCE [LARGE SCALE GENOMIC DNA]</scope>
    <source>
        <strain evidence="3">ND90Pr / ATCC 201652</strain>
    </source>
</reference>
<feature type="compositionally biased region" description="Polar residues" evidence="1">
    <location>
        <begin position="308"/>
        <end position="317"/>
    </location>
</feature>
<dbReference type="AlphaFoldDB" id="M2TAQ0"/>
<dbReference type="OrthoDB" id="10476133at2759"/>
<feature type="region of interest" description="Disordered" evidence="1">
    <location>
        <begin position="195"/>
        <end position="222"/>
    </location>
</feature>
<sequence length="357" mass="40668">MGDDHDHDYERIRARTVLAPTRTLYMGVEGRCWWKRRCGLFVCLRSSMNQRNTYVDNRVRELVWSCFLHCMHLFEVEMYIYYITIIPTSTFTCAYLDTIVVYRSNPTILHPCHQHAPKPFTPDVPRPASSSVPWATTLGQAGGLQRSRRVGPMRALERSVGRQTLMQDELFNWCWHGFAWGPPICQPAFRRPKPVSAPPRATQAVPPSNWPVSNNHNSPDRPLCKKNKETARTAAMPALAIAFHPSSPALFPHAVRTKPRRSRAPAHEAFESRANSTHGLVTRDYKIPFYRCHSQVTPHGAAQGIKHAQQTHVQTRSPNPPPTSCPHFLTPTTWSLQYKTIKIIQDETWPAAIILVI</sequence>
<gene>
    <name evidence="2" type="ORF">COCSADRAFT_24406</name>
</gene>
<keyword evidence="3" id="KW-1185">Reference proteome</keyword>
<dbReference type="KEGG" id="bsc:COCSADRAFT_24406"/>
<dbReference type="EMBL" id="KB445640">
    <property type="protein sequence ID" value="EMD66286.1"/>
    <property type="molecule type" value="Genomic_DNA"/>
</dbReference>
<evidence type="ECO:0000313" key="3">
    <source>
        <dbReference type="Proteomes" id="UP000016934"/>
    </source>
</evidence>
<dbReference type="HOGENOM" id="CLU_776135_0_0_1"/>
<accession>M2TAQ0</accession>
<organism evidence="2 3">
    <name type="scientific">Cochliobolus sativus (strain ND90Pr / ATCC 201652)</name>
    <name type="common">Common root rot and spot blotch fungus</name>
    <name type="synonym">Bipolaris sorokiniana</name>
    <dbReference type="NCBI Taxonomy" id="665912"/>
    <lineage>
        <taxon>Eukaryota</taxon>
        <taxon>Fungi</taxon>
        <taxon>Dikarya</taxon>
        <taxon>Ascomycota</taxon>
        <taxon>Pezizomycotina</taxon>
        <taxon>Dothideomycetes</taxon>
        <taxon>Pleosporomycetidae</taxon>
        <taxon>Pleosporales</taxon>
        <taxon>Pleosporineae</taxon>
        <taxon>Pleosporaceae</taxon>
        <taxon>Bipolaris</taxon>
    </lineage>
</organism>
<reference evidence="2 3" key="1">
    <citation type="journal article" date="2012" name="PLoS Pathog.">
        <title>Diverse lifestyles and strategies of plant pathogenesis encoded in the genomes of eighteen Dothideomycetes fungi.</title>
        <authorList>
            <person name="Ohm R.A."/>
            <person name="Feau N."/>
            <person name="Henrissat B."/>
            <person name="Schoch C.L."/>
            <person name="Horwitz B.A."/>
            <person name="Barry K.W."/>
            <person name="Condon B.J."/>
            <person name="Copeland A.C."/>
            <person name="Dhillon B."/>
            <person name="Glaser F."/>
            <person name="Hesse C.N."/>
            <person name="Kosti I."/>
            <person name="LaButti K."/>
            <person name="Lindquist E.A."/>
            <person name="Lucas S."/>
            <person name="Salamov A.A."/>
            <person name="Bradshaw R.E."/>
            <person name="Ciuffetti L."/>
            <person name="Hamelin R.C."/>
            <person name="Kema G.H.J."/>
            <person name="Lawrence C."/>
            <person name="Scott J.A."/>
            <person name="Spatafora J.W."/>
            <person name="Turgeon B.G."/>
            <person name="de Wit P.J.G.M."/>
            <person name="Zhong S."/>
            <person name="Goodwin S.B."/>
            <person name="Grigoriev I.V."/>
        </authorList>
    </citation>
    <scope>NUCLEOTIDE SEQUENCE [LARGE SCALE GENOMIC DNA]</scope>
    <source>
        <strain evidence="3">ND90Pr / ATCC 201652</strain>
    </source>
</reference>
<evidence type="ECO:0000313" key="2">
    <source>
        <dbReference type="EMBL" id="EMD66286.1"/>
    </source>
</evidence>
<dbReference type="GeneID" id="19135068"/>
<dbReference type="RefSeq" id="XP_007697438.1">
    <property type="nucleotide sequence ID" value="XM_007699248.1"/>
</dbReference>